<dbReference type="PRINTS" id="PR00400">
    <property type="entry name" value="TETREPRESSOR"/>
</dbReference>
<dbReference type="SUPFAM" id="SSF48498">
    <property type="entry name" value="Tetracyclin repressor-like, C-terminal domain"/>
    <property type="match status" value="1"/>
</dbReference>
<dbReference type="CDD" id="cd07377">
    <property type="entry name" value="WHTH_GntR"/>
    <property type="match status" value="1"/>
</dbReference>
<dbReference type="Pfam" id="PF02909">
    <property type="entry name" value="TetR_C_1"/>
    <property type="match status" value="1"/>
</dbReference>
<dbReference type="GO" id="GO:0000976">
    <property type="term" value="F:transcription cis-regulatory region binding"/>
    <property type="evidence" value="ECO:0007669"/>
    <property type="project" value="TreeGrafter"/>
</dbReference>
<feature type="domain" description="HTH tetR-type" evidence="8">
    <location>
        <begin position="112"/>
        <end position="172"/>
    </location>
</feature>
<dbReference type="InterPro" id="IPR050109">
    <property type="entry name" value="HTH-type_TetR-like_transc_reg"/>
</dbReference>
<evidence type="ECO:0000259" key="8">
    <source>
        <dbReference type="PROSITE" id="PS50977"/>
    </source>
</evidence>
<evidence type="ECO:0000256" key="5">
    <source>
        <dbReference type="PROSITE-ProRule" id="PRU00335"/>
    </source>
</evidence>
<dbReference type="SMART" id="SM00345">
    <property type="entry name" value="HTH_GNTR"/>
    <property type="match status" value="1"/>
</dbReference>
<evidence type="ECO:0000256" key="3">
    <source>
        <dbReference type="ARBA" id="ARBA00023125"/>
    </source>
</evidence>
<dbReference type="RefSeq" id="WP_073373935.1">
    <property type="nucleotide sequence ID" value="NZ_FQZK01000001.1"/>
</dbReference>
<dbReference type="GO" id="GO:0003700">
    <property type="term" value="F:DNA-binding transcription factor activity"/>
    <property type="evidence" value="ECO:0007669"/>
    <property type="project" value="InterPro"/>
</dbReference>
<evidence type="ECO:0000256" key="6">
    <source>
        <dbReference type="SAM" id="MobiDB-lite"/>
    </source>
</evidence>
<keyword evidence="10" id="KW-1185">Reference proteome</keyword>
<evidence type="ECO:0000259" key="7">
    <source>
        <dbReference type="PROSITE" id="PS50949"/>
    </source>
</evidence>
<sequence>MTEQPQRDPSPYERVVADIRARIDSGALAPGERVPSTREITREWGVAMATATKALTALRAQGLVEAVRGIGTVVRDPAGTAPSDAPARPAAPRPRARRPQLPAVRRRPPDPGLTREAIVDTAIAVADAEGVQALSMRRVATDLGVSTMALYRHVASKKELVAAMIDRVYRGLDLPDPAPEPWRAALELFATREWALYRAHPWAVPLTTVGGPVFAPAILASVEWGMRVLVAQGRSPDAALDIIAILSAYTSGMALQATQAVVEEDELGVGVEDWWQARVPELLEYEAEGDYPLVYSVTAPTHVDGIFAWGLERLVDGLAPLVEHGA</sequence>
<dbReference type="InterPro" id="IPR001647">
    <property type="entry name" value="HTH_TetR"/>
</dbReference>
<dbReference type="EMBL" id="FQZK01000001">
    <property type="protein sequence ID" value="SHI43028.1"/>
    <property type="molecule type" value="Genomic_DNA"/>
</dbReference>
<reference evidence="9 10" key="1">
    <citation type="submission" date="2016-11" db="EMBL/GenBank/DDBJ databases">
        <authorList>
            <person name="Jaros S."/>
            <person name="Januszkiewicz K."/>
            <person name="Wedrychowicz H."/>
        </authorList>
    </citation>
    <scope>NUCLEOTIDE SEQUENCE [LARGE SCALE GENOMIC DNA]</scope>
    <source>
        <strain evidence="9 10">CGMCC 4.5723</strain>
    </source>
</reference>
<evidence type="ECO:0000256" key="1">
    <source>
        <dbReference type="ARBA" id="ARBA00022491"/>
    </source>
</evidence>
<accession>A0A1M6B349</accession>
<organism evidence="9 10">
    <name type="scientific">Nocardiopsis flavescens</name>
    <dbReference type="NCBI Taxonomy" id="758803"/>
    <lineage>
        <taxon>Bacteria</taxon>
        <taxon>Bacillati</taxon>
        <taxon>Actinomycetota</taxon>
        <taxon>Actinomycetes</taxon>
        <taxon>Streptosporangiales</taxon>
        <taxon>Nocardiopsidaceae</taxon>
        <taxon>Nocardiopsis</taxon>
    </lineage>
</organism>
<dbReference type="Pfam" id="PF00392">
    <property type="entry name" value="GntR"/>
    <property type="match status" value="1"/>
</dbReference>
<dbReference type="GO" id="GO:0045892">
    <property type="term" value="P:negative regulation of DNA-templated transcription"/>
    <property type="evidence" value="ECO:0007669"/>
    <property type="project" value="InterPro"/>
</dbReference>
<dbReference type="SUPFAM" id="SSF46689">
    <property type="entry name" value="Homeodomain-like"/>
    <property type="match status" value="1"/>
</dbReference>
<feature type="DNA-binding region" description="H-T-H motif" evidence="5">
    <location>
        <begin position="135"/>
        <end position="154"/>
    </location>
</feature>
<dbReference type="PANTHER" id="PTHR30055">
    <property type="entry name" value="HTH-TYPE TRANSCRIPTIONAL REGULATOR RUTR"/>
    <property type="match status" value="1"/>
</dbReference>
<dbReference type="Proteomes" id="UP000184452">
    <property type="component" value="Unassembled WGS sequence"/>
</dbReference>
<dbReference type="AlphaFoldDB" id="A0A1M6B349"/>
<dbReference type="Gene3D" id="1.10.10.10">
    <property type="entry name" value="Winged helix-like DNA-binding domain superfamily/Winged helix DNA-binding domain"/>
    <property type="match status" value="1"/>
</dbReference>
<feature type="region of interest" description="Disordered" evidence="6">
    <location>
        <begin position="74"/>
        <end position="113"/>
    </location>
</feature>
<dbReference type="Gene3D" id="1.10.10.60">
    <property type="entry name" value="Homeodomain-like"/>
    <property type="match status" value="1"/>
</dbReference>
<dbReference type="SUPFAM" id="SSF46785">
    <property type="entry name" value="Winged helix' DNA-binding domain"/>
    <property type="match status" value="1"/>
</dbReference>
<gene>
    <name evidence="9" type="ORF">SAMN05421803_101198</name>
</gene>
<evidence type="ECO:0000313" key="9">
    <source>
        <dbReference type="EMBL" id="SHI43028.1"/>
    </source>
</evidence>
<dbReference type="InterPro" id="IPR009057">
    <property type="entry name" value="Homeodomain-like_sf"/>
</dbReference>
<dbReference type="InterPro" id="IPR036388">
    <property type="entry name" value="WH-like_DNA-bd_sf"/>
</dbReference>
<dbReference type="PROSITE" id="PS50977">
    <property type="entry name" value="HTH_TETR_2"/>
    <property type="match status" value="1"/>
</dbReference>
<evidence type="ECO:0000256" key="2">
    <source>
        <dbReference type="ARBA" id="ARBA00023015"/>
    </source>
</evidence>
<evidence type="ECO:0000313" key="10">
    <source>
        <dbReference type="Proteomes" id="UP000184452"/>
    </source>
</evidence>
<dbReference type="PANTHER" id="PTHR30055:SF151">
    <property type="entry name" value="TRANSCRIPTIONAL REGULATORY PROTEIN"/>
    <property type="match status" value="1"/>
</dbReference>
<protein>
    <submittedName>
        <fullName evidence="9">Regulatory protein, tetR family</fullName>
    </submittedName>
</protein>
<proteinExistence type="predicted"/>
<dbReference type="InterPro" id="IPR003012">
    <property type="entry name" value="Tet_transcr_reg_TetR"/>
</dbReference>
<keyword evidence="3 5" id="KW-0238">DNA-binding</keyword>
<dbReference type="GO" id="GO:0046677">
    <property type="term" value="P:response to antibiotic"/>
    <property type="evidence" value="ECO:0007669"/>
    <property type="project" value="InterPro"/>
</dbReference>
<dbReference type="OrthoDB" id="4540879at2"/>
<dbReference type="Gene3D" id="1.10.357.10">
    <property type="entry name" value="Tetracycline Repressor, domain 2"/>
    <property type="match status" value="1"/>
</dbReference>
<feature type="domain" description="HTH gntR-type" evidence="7">
    <location>
        <begin position="9"/>
        <end position="77"/>
    </location>
</feature>
<keyword evidence="2" id="KW-0805">Transcription regulation</keyword>
<dbReference type="InterPro" id="IPR036271">
    <property type="entry name" value="Tet_transcr_reg_TetR-rel_C_sf"/>
</dbReference>
<keyword evidence="1" id="KW-0678">Repressor</keyword>
<dbReference type="InterPro" id="IPR000524">
    <property type="entry name" value="Tscrpt_reg_HTH_GntR"/>
</dbReference>
<dbReference type="InterPro" id="IPR004111">
    <property type="entry name" value="Repressor_TetR_C"/>
</dbReference>
<dbReference type="InterPro" id="IPR036390">
    <property type="entry name" value="WH_DNA-bd_sf"/>
</dbReference>
<name>A0A1M6B349_9ACTN</name>
<dbReference type="PROSITE" id="PS50949">
    <property type="entry name" value="HTH_GNTR"/>
    <property type="match status" value="1"/>
</dbReference>
<dbReference type="STRING" id="758803.SAMN05421803_101198"/>
<keyword evidence="4" id="KW-0804">Transcription</keyword>
<dbReference type="Pfam" id="PF00440">
    <property type="entry name" value="TetR_N"/>
    <property type="match status" value="1"/>
</dbReference>
<evidence type="ECO:0000256" key="4">
    <source>
        <dbReference type="ARBA" id="ARBA00023163"/>
    </source>
</evidence>